<dbReference type="EMBL" id="SMGK01000001">
    <property type="protein sequence ID" value="TCK75366.1"/>
    <property type="molecule type" value="Genomic_DNA"/>
</dbReference>
<dbReference type="Pfam" id="PF01738">
    <property type="entry name" value="DLH"/>
    <property type="match status" value="1"/>
</dbReference>
<dbReference type="InterPro" id="IPR051049">
    <property type="entry name" value="Dienelactone_hydrolase-like"/>
</dbReference>
<dbReference type="RefSeq" id="WP_131991068.1">
    <property type="nucleotide sequence ID" value="NZ_SMGK01000001.1"/>
</dbReference>
<comment type="caution">
    <text evidence="3">The sequence shown here is derived from an EMBL/GenBank/DDBJ whole genome shotgun (WGS) entry which is preliminary data.</text>
</comment>
<keyword evidence="1" id="KW-0732">Signal</keyword>
<evidence type="ECO:0000256" key="1">
    <source>
        <dbReference type="SAM" id="SignalP"/>
    </source>
</evidence>
<dbReference type="PANTHER" id="PTHR46623">
    <property type="entry name" value="CARBOXYMETHYLENEBUTENOLIDASE-RELATED"/>
    <property type="match status" value="1"/>
</dbReference>
<evidence type="ECO:0000313" key="3">
    <source>
        <dbReference type="EMBL" id="TCK75366.1"/>
    </source>
</evidence>
<protein>
    <submittedName>
        <fullName evidence="3">Carboxymethylenebutenolidase</fullName>
    </submittedName>
</protein>
<sequence length="248" mass="26765">MRRTLLLFSLCALLTLTVHAAEPQSISFPSGTETVHGLLYLPSGQGPHPAIVVIHEWWGLNDWVKQQAADLARQGYVSLAVDLYRGQVATDPEVAHELMRGLPQDRGVRDLLAATSYLAGRKDVAADRIGAVGWCMGGGFAVQLAVADPQLRAVAINYGSLPTDPASIEKIHAAVLGNFGGLDRGITPADVNAFESALKKLNHPTNIKIYPDAGHAFENPNNTAGYRAQDAKDAEQRMTTFFAKTLKR</sequence>
<dbReference type="AlphaFoldDB" id="A0A4R1LAB5"/>
<dbReference type="OrthoDB" id="9771666at2"/>
<dbReference type="InterPro" id="IPR002925">
    <property type="entry name" value="Dienelactn_hydro"/>
</dbReference>
<accession>A0A4R1LAB5</accession>
<feature type="signal peptide" evidence="1">
    <location>
        <begin position="1"/>
        <end position="20"/>
    </location>
</feature>
<organism evidence="3 4">
    <name type="scientific">Acidipila rosea</name>
    <dbReference type="NCBI Taxonomy" id="768535"/>
    <lineage>
        <taxon>Bacteria</taxon>
        <taxon>Pseudomonadati</taxon>
        <taxon>Acidobacteriota</taxon>
        <taxon>Terriglobia</taxon>
        <taxon>Terriglobales</taxon>
        <taxon>Acidobacteriaceae</taxon>
        <taxon>Acidipila</taxon>
    </lineage>
</organism>
<dbReference type="Gene3D" id="3.40.50.1820">
    <property type="entry name" value="alpha/beta hydrolase"/>
    <property type="match status" value="1"/>
</dbReference>
<keyword evidence="4" id="KW-1185">Reference proteome</keyword>
<dbReference type="SUPFAM" id="SSF53474">
    <property type="entry name" value="alpha/beta-Hydrolases"/>
    <property type="match status" value="1"/>
</dbReference>
<dbReference type="PANTHER" id="PTHR46623:SF6">
    <property type="entry name" value="ALPHA_BETA-HYDROLASES SUPERFAMILY PROTEIN"/>
    <property type="match status" value="1"/>
</dbReference>
<dbReference type="InterPro" id="IPR029058">
    <property type="entry name" value="AB_hydrolase_fold"/>
</dbReference>
<name>A0A4R1LAB5_9BACT</name>
<evidence type="ECO:0000259" key="2">
    <source>
        <dbReference type="Pfam" id="PF01738"/>
    </source>
</evidence>
<proteinExistence type="predicted"/>
<evidence type="ECO:0000313" key="4">
    <source>
        <dbReference type="Proteomes" id="UP000295210"/>
    </source>
</evidence>
<feature type="domain" description="Dienelactone hydrolase" evidence="2">
    <location>
        <begin position="36"/>
        <end position="245"/>
    </location>
</feature>
<reference evidence="3 4" key="1">
    <citation type="submission" date="2019-03" db="EMBL/GenBank/DDBJ databases">
        <title>Genomic Encyclopedia of Type Strains, Phase IV (KMG-IV): sequencing the most valuable type-strain genomes for metagenomic binning, comparative biology and taxonomic classification.</title>
        <authorList>
            <person name="Goeker M."/>
        </authorList>
    </citation>
    <scope>NUCLEOTIDE SEQUENCE [LARGE SCALE GENOMIC DNA]</scope>
    <source>
        <strain evidence="3 4">DSM 103428</strain>
    </source>
</reference>
<gene>
    <name evidence="3" type="ORF">C7378_0349</name>
</gene>
<dbReference type="Proteomes" id="UP000295210">
    <property type="component" value="Unassembled WGS sequence"/>
</dbReference>
<feature type="chain" id="PRO_5020485685" evidence="1">
    <location>
        <begin position="21"/>
        <end position="248"/>
    </location>
</feature>
<dbReference type="GO" id="GO:0016787">
    <property type="term" value="F:hydrolase activity"/>
    <property type="evidence" value="ECO:0007669"/>
    <property type="project" value="InterPro"/>
</dbReference>